<dbReference type="GO" id="GO:0004560">
    <property type="term" value="F:alpha-L-fucosidase activity"/>
    <property type="evidence" value="ECO:0007669"/>
    <property type="project" value="TreeGrafter"/>
</dbReference>
<feature type="domain" description="Glycosyl hydrolase family 95 catalytic" evidence="1">
    <location>
        <begin position="304"/>
        <end position="604"/>
    </location>
</feature>
<dbReference type="InterPro" id="IPR012341">
    <property type="entry name" value="6hp_glycosidase-like_sf"/>
</dbReference>
<evidence type="ECO:0000313" key="2">
    <source>
        <dbReference type="EMBL" id="RBQ07888.1"/>
    </source>
</evidence>
<dbReference type="Gene3D" id="1.50.10.10">
    <property type="match status" value="1"/>
</dbReference>
<dbReference type="GO" id="GO:0005975">
    <property type="term" value="P:carbohydrate metabolic process"/>
    <property type="evidence" value="ECO:0007669"/>
    <property type="project" value="InterPro"/>
</dbReference>
<sequence>MQNRQLTLLIIGCLLRVSAYCQTIGENAKIKNNIDWPTFLNRSDMVWKNKLPDNWDRGIFLGNGCLGTIFWVNDKGAFNFEVSRGDLYDHRNDIDGKAVLYYNNRLPNGHFELKLGGDKPAGSMRLNLWDAEATGKIKGGGNEYSLRCFTVADRNVIILEVTGDANHEIKWVPDTAKSTRKNPPKGYLPYPAQIIKHQGDISVSIQEMPSDNQYNTSGLLEGQYATAWSKQVQGNKTTYYISMGLSYSGRTADAEAVNLIRKAKKSGISVLQDVHRKWWHDYYPKSFISVPDGAMESFYWIQMYKMGSASRKGGPILDLMGPWFRPTVWPAIWWNLNIQLAYWPFYMSNHLDEAEPLARTVWDDRYNLGKNAIPYQSDSYAIGRATGPNGRTLVGSEVGNLPWVMHNLWMYYRSTMDDRYLKEQLFPLMKGSFNYLRHILIVAPDGALSLPKTASPEYTDGVENSNYTLACLRWLANTLIIADDRLKLNDPIVKDCRQTLDRLTPYEIEDKTGFMVGKNMPFVKSHRHWSHLFMIYPFHEYTWNNPTHAPLIKKSLENWISMPEAFAGYSWLGAASILEAGGRGDEALGFLRTFLKKSPQANTLYREGSPVIETPLAYGRTLQEMLMTSYGDTIRVFPGAPSVWENISFADLRAEGAFLVSARRKAGKTAFIVIESLKGEPCIIKTGFQEPVKATNTKPGTIVDLGKGTVRITLKKGEHILLYTGEHIPDTDIRPVELTGQQVSWGERKP</sequence>
<keyword evidence="3" id="KW-1185">Reference proteome</keyword>
<dbReference type="InterPro" id="IPR054363">
    <property type="entry name" value="GH95_cat"/>
</dbReference>
<dbReference type="PANTHER" id="PTHR31084:SF0">
    <property type="entry name" value="ALPHA-L-FUCOSIDASE 2"/>
    <property type="match status" value="1"/>
</dbReference>
<gene>
    <name evidence="2" type="ORF">DRW42_09820</name>
</gene>
<dbReference type="SUPFAM" id="SSF48208">
    <property type="entry name" value="Six-hairpin glycosidases"/>
    <property type="match status" value="1"/>
</dbReference>
<reference evidence="2 3" key="1">
    <citation type="submission" date="2018-07" db="EMBL/GenBank/DDBJ databases">
        <title>A draft genome of a endophytic bacteria, a new species of Pedobacter.</title>
        <authorList>
            <person name="Zhang Z.D."/>
            <person name="Chen Z.J."/>
        </authorList>
    </citation>
    <scope>NUCLEOTIDE SEQUENCE [LARGE SCALE GENOMIC DNA]</scope>
    <source>
        <strain evidence="2 3">RS10</strain>
    </source>
</reference>
<comment type="caution">
    <text evidence="2">The sequence shown here is derived from an EMBL/GenBank/DDBJ whole genome shotgun (WGS) entry which is preliminary data.</text>
</comment>
<accession>A0A366L1X9</accession>
<proteinExistence type="predicted"/>
<dbReference type="InterPro" id="IPR008928">
    <property type="entry name" value="6-hairpin_glycosidase_sf"/>
</dbReference>
<name>A0A366L1X9_9SPHI</name>
<dbReference type="PANTHER" id="PTHR31084">
    <property type="entry name" value="ALPHA-L-FUCOSIDASE 2"/>
    <property type="match status" value="1"/>
</dbReference>
<dbReference type="Proteomes" id="UP000252081">
    <property type="component" value="Unassembled WGS sequence"/>
</dbReference>
<organism evidence="2 3">
    <name type="scientific">Pedobacter miscanthi</name>
    <dbReference type="NCBI Taxonomy" id="2259170"/>
    <lineage>
        <taxon>Bacteria</taxon>
        <taxon>Pseudomonadati</taxon>
        <taxon>Bacteroidota</taxon>
        <taxon>Sphingobacteriia</taxon>
        <taxon>Sphingobacteriales</taxon>
        <taxon>Sphingobacteriaceae</taxon>
        <taxon>Pedobacter</taxon>
    </lineage>
</organism>
<protein>
    <recommendedName>
        <fullName evidence="1">Glycosyl hydrolase family 95 catalytic domain-containing protein</fullName>
    </recommendedName>
</protein>
<evidence type="ECO:0000313" key="3">
    <source>
        <dbReference type="Proteomes" id="UP000252081"/>
    </source>
</evidence>
<dbReference type="AlphaFoldDB" id="A0A366L1X9"/>
<dbReference type="Pfam" id="PF22124">
    <property type="entry name" value="Glyco_hydro_95_cat"/>
    <property type="match status" value="1"/>
</dbReference>
<dbReference type="EMBL" id="QNQU01000007">
    <property type="protein sequence ID" value="RBQ07888.1"/>
    <property type="molecule type" value="Genomic_DNA"/>
</dbReference>
<evidence type="ECO:0000259" key="1">
    <source>
        <dbReference type="Pfam" id="PF22124"/>
    </source>
</evidence>